<dbReference type="AlphaFoldDB" id="D7CWR4"/>
<dbReference type="EMBL" id="CP002049">
    <property type="protein sequence ID" value="ADI13155.1"/>
    <property type="molecule type" value="Genomic_DNA"/>
</dbReference>
<organism evidence="8 9">
    <name type="scientific">Truepera radiovictrix (strain DSM 17093 / CIP 108686 / LMG 22925 / RQ-24)</name>
    <dbReference type="NCBI Taxonomy" id="649638"/>
    <lineage>
        <taxon>Bacteria</taxon>
        <taxon>Thermotogati</taxon>
        <taxon>Deinococcota</taxon>
        <taxon>Deinococci</taxon>
        <taxon>Trueperales</taxon>
        <taxon>Trueperaceae</taxon>
        <taxon>Truepera</taxon>
    </lineage>
</organism>
<dbReference type="InterPro" id="IPR000740">
    <property type="entry name" value="GrpE"/>
</dbReference>
<comment type="subunit">
    <text evidence="3">Homodimer.</text>
</comment>
<dbReference type="eggNOG" id="COG0576">
    <property type="taxonomic scope" value="Bacteria"/>
</dbReference>
<feature type="compositionally biased region" description="Low complexity" evidence="7">
    <location>
        <begin position="26"/>
        <end position="61"/>
    </location>
</feature>
<dbReference type="SUPFAM" id="SSF51064">
    <property type="entry name" value="Head domain of nucleotide exchange factor GrpE"/>
    <property type="match status" value="1"/>
</dbReference>
<proteinExistence type="inferred from homology"/>
<dbReference type="GO" id="GO:0051087">
    <property type="term" value="F:protein-folding chaperone binding"/>
    <property type="evidence" value="ECO:0007669"/>
    <property type="project" value="InterPro"/>
</dbReference>
<dbReference type="STRING" id="649638.Trad_0012"/>
<dbReference type="GO" id="GO:0006457">
    <property type="term" value="P:protein folding"/>
    <property type="evidence" value="ECO:0007669"/>
    <property type="project" value="InterPro"/>
</dbReference>
<dbReference type="Pfam" id="PF01025">
    <property type="entry name" value="GrpE"/>
    <property type="match status" value="1"/>
</dbReference>
<dbReference type="Gene3D" id="2.30.22.10">
    <property type="entry name" value="Head domain of nucleotide exchange factor GrpE"/>
    <property type="match status" value="1"/>
</dbReference>
<dbReference type="PROSITE" id="PS01071">
    <property type="entry name" value="GRPE"/>
    <property type="match status" value="1"/>
</dbReference>
<keyword evidence="2 3" id="KW-0143">Chaperone</keyword>
<dbReference type="GO" id="GO:0042803">
    <property type="term" value="F:protein homodimerization activity"/>
    <property type="evidence" value="ECO:0007669"/>
    <property type="project" value="InterPro"/>
</dbReference>
<evidence type="ECO:0000256" key="3">
    <source>
        <dbReference type="HAMAP-Rule" id="MF_01151"/>
    </source>
</evidence>
<accession>D7CWR4</accession>
<dbReference type="CDD" id="cd00446">
    <property type="entry name" value="GrpE"/>
    <property type="match status" value="1"/>
</dbReference>
<name>D7CWR4_TRURR</name>
<feature type="region of interest" description="Disordered" evidence="7">
    <location>
        <begin position="1"/>
        <end position="80"/>
    </location>
</feature>
<dbReference type="GO" id="GO:0005737">
    <property type="term" value="C:cytoplasm"/>
    <property type="evidence" value="ECO:0007669"/>
    <property type="project" value="UniProtKB-SubCell"/>
</dbReference>
<dbReference type="InterPro" id="IPR013805">
    <property type="entry name" value="GrpE_CC"/>
</dbReference>
<evidence type="ECO:0000256" key="4">
    <source>
        <dbReference type="RuleBase" id="RU000639"/>
    </source>
</evidence>
<dbReference type="InterPro" id="IPR009012">
    <property type="entry name" value="GrpE_head"/>
</dbReference>
<feature type="compositionally biased region" description="Basic and acidic residues" evidence="7">
    <location>
        <begin position="1"/>
        <end position="10"/>
    </location>
</feature>
<dbReference type="Proteomes" id="UP000000379">
    <property type="component" value="Chromosome"/>
</dbReference>
<feature type="coiled-coil region" evidence="6">
    <location>
        <begin position="82"/>
        <end position="116"/>
    </location>
</feature>
<evidence type="ECO:0000256" key="6">
    <source>
        <dbReference type="SAM" id="Coils"/>
    </source>
</evidence>
<dbReference type="RefSeq" id="WP_013176535.1">
    <property type="nucleotide sequence ID" value="NC_014221.1"/>
</dbReference>
<evidence type="ECO:0000256" key="2">
    <source>
        <dbReference type="ARBA" id="ARBA00023186"/>
    </source>
</evidence>
<comment type="similarity">
    <text evidence="1 3 5">Belongs to the GrpE family.</text>
</comment>
<dbReference type="SUPFAM" id="SSF58014">
    <property type="entry name" value="Coiled-coil domain of nucleotide exchange factor GrpE"/>
    <property type="match status" value="1"/>
</dbReference>
<comment type="subcellular location">
    <subcellularLocation>
        <location evidence="3">Cytoplasm</location>
    </subcellularLocation>
</comment>
<dbReference type="PANTHER" id="PTHR21237:SF23">
    <property type="entry name" value="GRPE PROTEIN HOMOLOG, MITOCHONDRIAL"/>
    <property type="match status" value="1"/>
</dbReference>
<dbReference type="PANTHER" id="PTHR21237">
    <property type="entry name" value="GRPE PROTEIN"/>
    <property type="match status" value="1"/>
</dbReference>
<evidence type="ECO:0000313" key="9">
    <source>
        <dbReference type="Proteomes" id="UP000000379"/>
    </source>
</evidence>
<sequence>MRDDVQERPTLDGVAEEVGENPTPSEGPEAAQGAAPEAPVADAGDADTAGATDAAPEGAPASDEASSSVGAPPEAAVSPEEVALLRSELERARTEVSDFKNRFLRARADLENYRRRAAQDAARAREAGLDSAILTVLAVYDDLGRALSVASDDPTKLLPNLEAVREGLKRNLESLGFSEVGSVGEAFNPDLHEALTAVPTDDEAAANTIAEVIQTGFVKGERLVRPARVVVFQG</sequence>
<keyword evidence="6" id="KW-0175">Coiled coil</keyword>
<evidence type="ECO:0000313" key="8">
    <source>
        <dbReference type="EMBL" id="ADI13155.1"/>
    </source>
</evidence>
<protein>
    <recommendedName>
        <fullName evidence="3 4">Protein GrpE</fullName>
    </recommendedName>
    <alternativeName>
        <fullName evidence="3">HSP-70 cofactor</fullName>
    </alternativeName>
</protein>
<keyword evidence="9" id="KW-1185">Reference proteome</keyword>
<reference evidence="9" key="1">
    <citation type="submission" date="2010-05" db="EMBL/GenBank/DDBJ databases">
        <title>The complete genome of Truepera radiovictris DSM 17093.</title>
        <authorList>
            <consortium name="US DOE Joint Genome Institute (JGI-PGF)"/>
            <person name="Lucas S."/>
            <person name="Copeland A."/>
            <person name="Lapidus A."/>
            <person name="Glavina del Rio T."/>
            <person name="Dalin E."/>
            <person name="Tice H."/>
            <person name="Bruce D."/>
            <person name="Goodwin L."/>
            <person name="Pitluck S."/>
            <person name="Kyrpides N."/>
            <person name="Mavromatis K."/>
            <person name="Ovchinnikova G."/>
            <person name="Munk A.C."/>
            <person name="Detter J.C."/>
            <person name="Han C."/>
            <person name="Tapia R."/>
            <person name="Land M."/>
            <person name="Hauser L."/>
            <person name="Markowitz V."/>
            <person name="Cheng J.-F."/>
            <person name="Hugenholtz P."/>
            <person name="Woyke T."/>
            <person name="Wu D."/>
            <person name="Tindall B."/>
            <person name="Pomrenke H.G."/>
            <person name="Brambilla E."/>
            <person name="Klenk H.-P."/>
            <person name="Eisen J.A."/>
        </authorList>
    </citation>
    <scope>NUCLEOTIDE SEQUENCE [LARGE SCALE GENOMIC DNA]</scope>
    <source>
        <strain evidence="9">DSM 17093 / CIP 108686 / LMG 22925 / RQ-24</strain>
    </source>
</reference>
<keyword evidence="3 4" id="KW-0346">Stress response</keyword>
<dbReference type="HOGENOM" id="CLU_057217_0_0_0"/>
<dbReference type="PRINTS" id="PR00773">
    <property type="entry name" value="GRPEPROTEIN"/>
</dbReference>
<dbReference type="Gene3D" id="3.90.20.20">
    <property type="match status" value="1"/>
</dbReference>
<keyword evidence="3" id="KW-0963">Cytoplasm</keyword>
<dbReference type="OrthoDB" id="9812586at2"/>
<dbReference type="GO" id="GO:0000774">
    <property type="term" value="F:adenyl-nucleotide exchange factor activity"/>
    <property type="evidence" value="ECO:0007669"/>
    <property type="project" value="InterPro"/>
</dbReference>
<dbReference type="HAMAP" id="MF_01151">
    <property type="entry name" value="GrpE"/>
    <property type="match status" value="1"/>
</dbReference>
<evidence type="ECO:0000256" key="7">
    <source>
        <dbReference type="SAM" id="MobiDB-lite"/>
    </source>
</evidence>
<comment type="function">
    <text evidence="3 4">Participates actively in the response to hyperosmotic and heat shock by preventing the aggregation of stress-denatured proteins, in association with DnaK and GrpE. It is the nucleotide exchange factor for DnaK and may function as a thermosensor. Unfolded proteins bind initially to DnaJ; upon interaction with the DnaJ-bound protein, DnaK hydrolyzes its bound ATP, resulting in the formation of a stable complex. GrpE releases ADP from DnaK; ATP binding to DnaK triggers the release of the substrate protein, thus completing the reaction cycle. Several rounds of ATP-dependent interactions between DnaJ, DnaK and GrpE are required for fully efficient folding.</text>
</comment>
<evidence type="ECO:0000256" key="5">
    <source>
        <dbReference type="RuleBase" id="RU004478"/>
    </source>
</evidence>
<gene>
    <name evidence="3" type="primary">grpE</name>
    <name evidence="8" type="ordered locus">Trad_0012</name>
</gene>
<reference evidence="8 9" key="2">
    <citation type="journal article" date="2011" name="Stand. Genomic Sci.">
        <title>Complete genome sequence of Truepera radiovictrix type strain (RQ-24).</title>
        <authorList>
            <person name="Ivanova N."/>
            <person name="Rohde C."/>
            <person name="Munk C."/>
            <person name="Nolan M."/>
            <person name="Lucas S."/>
            <person name="Del Rio T.G."/>
            <person name="Tice H."/>
            <person name="Deshpande S."/>
            <person name="Cheng J.F."/>
            <person name="Tapia R."/>
            <person name="Han C."/>
            <person name="Goodwin L."/>
            <person name="Pitluck S."/>
            <person name="Liolios K."/>
            <person name="Mavromatis K."/>
            <person name="Mikhailova N."/>
            <person name="Pati A."/>
            <person name="Chen A."/>
            <person name="Palaniappan K."/>
            <person name="Land M."/>
            <person name="Hauser L."/>
            <person name="Chang Y.J."/>
            <person name="Jeffries C.D."/>
            <person name="Brambilla E."/>
            <person name="Rohde M."/>
            <person name="Goker M."/>
            <person name="Tindall B.J."/>
            <person name="Woyke T."/>
            <person name="Bristow J."/>
            <person name="Eisen J.A."/>
            <person name="Markowitz V."/>
            <person name="Hugenholtz P."/>
            <person name="Kyrpides N.C."/>
            <person name="Klenk H.P."/>
            <person name="Lapidus A."/>
        </authorList>
    </citation>
    <scope>NUCLEOTIDE SEQUENCE [LARGE SCALE GENOMIC DNA]</scope>
    <source>
        <strain evidence="9">DSM 17093 / CIP 108686 / LMG 22925 / RQ-24</strain>
    </source>
</reference>
<evidence type="ECO:0000256" key="1">
    <source>
        <dbReference type="ARBA" id="ARBA00009054"/>
    </source>
</evidence>
<dbReference type="KEGG" id="tra:Trad_0012"/>
<dbReference type="GO" id="GO:0051082">
    <property type="term" value="F:unfolded protein binding"/>
    <property type="evidence" value="ECO:0007669"/>
    <property type="project" value="TreeGrafter"/>
</dbReference>